<reference evidence="1" key="1">
    <citation type="submission" date="2014-11" db="EMBL/GenBank/DDBJ databases">
        <authorList>
            <person name="Amaro Gonzalez C."/>
        </authorList>
    </citation>
    <scope>NUCLEOTIDE SEQUENCE</scope>
</reference>
<dbReference type="EMBL" id="GBXM01067138">
    <property type="protein sequence ID" value="JAH41439.1"/>
    <property type="molecule type" value="Transcribed_RNA"/>
</dbReference>
<reference evidence="1" key="2">
    <citation type="journal article" date="2015" name="Fish Shellfish Immunol.">
        <title>Early steps in the European eel (Anguilla anguilla)-Vibrio vulnificus interaction in the gills: Role of the RtxA13 toxin.</title>
        <authorList>
            <person name="Callol A."/>
            <person name="Pajuelo D."/>
            <person name="Ebbesson L."/>
            <person name="Teles M."/>
            <person name="MacKenzie S."/>
            <person name="Amaro C."/>
        </authorList>
    </citation>
    <scope>NUCLEOTIDE SEQUENCE</scope>
</reference>
<name>A0A0E9SJ80_ANGAN</name>
<evidence type="ECO:0000313" key="1">
    <source>
        <dbReference type="EMBL" id="JAH41439.1"/>
    </source>
</evidence>
<accession>A0A0E9SJ80</accession>
<sequence length="61" mass="7479">MKPQTKNLKNQLRNPVSNHLRILYQRTNQSLQNWNSLSFHLRENQKSLQLQQNFYQSHHHL</sequence>
<dbReference type="AlphaFoldDB" id="A0A0E9SJ80"/>
<organism evidence="1">
    <name type="scientific">Anguilla anguilla</name>
    <name type="common">European freshwater eel</name>
    <name type="synonym">Muraena anguilla</name>
    <dbReference type="NCBI Taxonomy" id="7936"/>
    <lineage>
        <taxon>Eukaryota</taxon>
        <taxon>Metazoa</taxon>
        <taxon>Chordata</taxon>
        <taxon>Craniata</taxon>
        <taxon>Vertebrata</taxon>
        <taxon>Euteleostomi</taxon>
        <taxon>Actinopterygii</taxon>
        <taxon>Neopterygii</taxon>
        <taxon>Teleostei</taxon>
        <taxon>Anguilliformes</taxon>
        <taxon>Anguillidae</taxon>
        <taxon>Anguilla</taxon>
    </lineage>
</organism>
<proteinExistence type="predicted"/>
<protein>
    <submittedName>
        <fullName evidence="1">Uncharacterized protein</fullName>
    </submittedName>
</protein>